<reference evidence="1" key="1">
    <citation type="submission" date="2016-10" db="EMBL/GenBank/DDBJ databases">
        <authorList>
            <person name="de Groot N.N."/>
        </authorList>
    </citation>
    <scope>NUCLEOTIDE SEQUENCE</scope>
</reference>
<protein>
    <submittedName>
        <fullName evidence="1">Uncharacterized protein</fullName>
    </submittedName>
</protein>
<organism evidence="1">
    <name type="scientific">hydrothermal vent metagenome</name>
    <dbReference type="NCBI Taxonomy" id="652676"/>
    <lineage>
        <taxon>unclassified sequences</taxon>
        <taxon>metagenomes</taxon>
        <taxon>ecological metagenomes</taxon>
    </lineage>
</organism>
<accession>A0A1W1C4E2</accession>
<dbReference type="EMBL" id="FPHD01000055">
    <property type="protein sequence ID" value="SFV60604.1"/>
    <property type="molecule type" value="Genomic_DNA"/>
</dbReference>
<dbReference type="AlphaFoldDB" id="A0A1W1C4E2"/>
<sequence length="126" mass="14181">MIIIGHPWIESPKFYKVFSLEDIKKSKAENIVLLEPLVDSHVLAKYCKENEIPFAATVNTLQEAIFSNALGASYMVCEEDDALIIQPIAQEYLFDTRILALIHEEKEITKIARSGIDGVIFPEAIC</sequence>
<evidence type="ECO:0000313" key="1">
    <source>
        <dbReference type="EMBL" id="SFV60604.1"/>
    </source>
</evidence>
<gene>
    <name evidence="1" type="ORF">MNB_SV-8-1115</name>
</gene>
<proteinExistence type="predicted"/>
<name>A0A1W1C4E2_9ZZZZ</name>